<feature type="region of interest" description="Disordered" evidence="1">
    <location>
        <begin position="38"/>
        <end position="73"/>
    </location>
</feature>
<proteinExistence type="predicted"/>
<dbReference type="Proteomes" id="UP000219439">
    <property type="component" value="Unassembled WGS sequence"/>
</dbReference>
<keyword evidence="3" id="KW-1185">Reference proteome</keyword>
<reference evidence="2 3" key="1">
    <citation type="submission" date="2017-09" db="EMBL/GenBank/DDBJ databases">
        <authorList>
            <person name="Ehlers B."/>
            <person name="Leendertz F.H."/>
        </authorList>
    </citation>
    <scope>NUCLEOTIDE SEQUENCE [LARGE SCALE GENOMIC DNA]</scope>
    <source>
        <strain evidence="2 3">DSM 18289</strain>
    </source>
</reference>
<dbReference type="EMBL" id="OBEL01000002">
    <property type="protein sequence ID" value="SNZ19512.1"/>
    <property type="molecule type" value="Genomic_DNA"/>
</dbReference>
<gene>
    <name evidence="2" type="ORF">SAMN06265368_2601</name>
</gene>
<organism evidence="2 3">
    <name type="scientific">Cohaesibacter gelatinilyticus</name>
    <dbReference type="NCBI Taxonomy" id="372072"/>
    <lineage>
        <taxon>Bacteria</taxon>
        <taxon>Pseudomonadati</taxon>
        <taxon>Pseudomonadota</taxon>
        <taxon>Alphaproteobacteria</taxon>
        <taxon>Hyphomicrobiales</taxon>
        <taxon>Cohaesibacteraceae</taxon>
    </lineage>
</organism>
<accession>A0A285PCT5</accession>
<evidence type="ECO:0000313" key="2">
    <source>
        <dbReference type="EMBL" id="SNZ19512.1"/>
    </source>
</evidence>
<evidence type="ECO:0000313" key="3">
    <source>
        <dbReference type="Proteomes" id="UP000219439"/>
    </source>
</evidence>
<dbReference type="AlphaFoldDB" id="A0A285PCT5"/>
<sequence length="121" mass="13280">MTAARLRCGFGSCGSHALFGLVQADYGDDGQAEQHIVPELDASEAEQQRRGDEGDADEAIDSEMHAIGQHSEYTEMVVRQQRQYKGRDAGHDGQPECQTIAATQAKQKRHGHEVNTNEGEQ</sequence>
<name>A0A285PCT5_9HYPH</name>
<evidence type="ECO:0000256" key="1">
    <source>
        <dbReference type="SAM" id="MobiDB-lite"/>
    </source>
</evidence>
<protein>
    <submittedName>
        <fullName evidence="2">Uncharacterized protein</fullName>
    </submittedName>
</protein>